<reference evidence="2" key="1">
    <citation type="submission" date="2022-11" db="EMBL/GenBank/DDBJ databases">
        <title>The characterization of three novel Bacteroidetes species and genomic analysis of their roles in tidal elemental geochemical cycles.</title>
        <authorList>
            <person name="Ma K.-J."/>
        </authorList>
    </citation>
    <scope>NUCLEOTIDE SEQUENCE</scope>
    <source>
        <strain evidence="2">M415</strain>
    </source>
</reference>
<evidence type="ECO:0000313" key="2">
    <source>
        <dbReference type="EMBL" id="MCX2718498.1"/>
    </source>
</evidence>
<organism evidence="2 3">
    <name type="scientific">Lentiprolixibacter aurantiacus</name>
    <dbReference type="NCBI Taxonomy" id="2993939"/>
    <lineage>
        <taxon>Bacteria</taxon>
        <taxon>Pseudomonadati</taxon>
        <taxon>Bacteroidota</taxon>
        <taxon>Flavobacteriia</taxon>
        <taxon>Flavobacteriales</taxon>
        <taxon>Flavobacteriaceae</taxon>
        <taxon>Lentiprolixibacter</taxon>
    </lineage>
</organism>
<dbReference type="Proteomes" id="UP001207116">
    <property type="component" value="Unassembled WGS sequence"/>
</dbReference>
<dbReference type="PANTHER" id="PTHR42663">
    <property type="entry name" value="HYDROLASE C777.06C-RELATED-RELATED"/>
    <property type="match status" value="1"/>
</dbReference>
<keyword evidence="3" id="KW-1185">Reference proteome</keyword>
<dbReference type="RefSeq" id="WP_266010612.1">
    <property type="nucleotide sequence ID" value="NZ_JAPFQP010000001.1"/>
</dbReference>
<evidence type="ECO:0000313" key="3">
    <source>
        <dbReference type="Proteomes" id="UP001207116"/>
    </source>
</evidence>
<evidence type="ECO:0000259" key="1">
    <source>
        <dbReference type="Pfam" id="PF12706"/>
    </source>
</evidence>
<accession>A0AAE3MJD0</accession>
<dbReference type="InterPro" id="IPR036866">
    <property type="entry name" value="RibonucZ/Hydroxyglut_hydro"/>
</dbReference>
<proteinExistence type="predicted"/>
<protein>
    <submittedName>
        <fullName evidence="2">MBL fold metallo-hydrolase</fullName>
    </submittedName>
</protein>
<name>A0AAE3MJD0_9FLAO</name>
<comment type="caution">
    <text evidence="2">The sequence shown here is derived from an EMBL/GenBank/DDBJ whole genome shotgun (WGS) entry which is preliminary data.</text>
</comment>
<dbReference type="AlphaFoldDB" id="A0AAE3MJD0"/>
<dbReference type="PROSITE" id="PS51257">
    <property type="entry name" value="PROKAR_LIPOPROTEIN"/>
    <property type="match status" value="1"/>
</dbReference>
<dbReference type="Pfam" id="PF12706">
    <property type="entry name" value="Lactamase_B_2"/>
    <property type="match status" value="1"/>
</dbReference>
<feature type="domain" description="Metallo-beta-lactamase" evidence="1">
    <location>
        <begin position="102"/>
        <end position="304"/>
    </location>
</feature>
<dbReference type="PANTHER" id="PTHR42663:SF6">
    <property type="entry name" value="HYDROLASE C777.06C-RELATED"/>
    <property type="match status" value="1"/>
</dbReference>
<dbReference type="InterPro" id="IPR001279">
    <property type="entry name" value="Metallo-B-lactamas"/>
</dbReference>
<dbReference type="EMBL" id="JAPFQP010000001">
    <property type="protein sequence ID" value="MCX2718498.1"/>
    <property type="molecule type" value="Genomic_DNA"/>
</dbReference>
<dbReference type="Gene3D" id="3.60.15.10">
    <property type="entry name" value="Ribonuclease Z/Hydroxyacylglutathione hydrolase-like"/>
    <property type="match status" value="1"/>
</dbReference>
<sequence>MKPALIQPQPAAFSCVIIWRLTFALLGLLVLGSCKNASGEADVSEATLTESPFLVVLGTVQDAGLPQLGCEKSCCSKYAGIKDPDKNVVSLGLVDAIAEQSFLFEATPDIVRQLEIIKEYVPYPDFDLPGGVFLSHAHMGHYTGLMQLGREARNTRNIPVYAMPKMAGFLKENGPWDQLVSLGNIELKGIQHQSVINLTHQLSVMPLLVPHRDEYSETVGFVISGPNKKALFIPDIDKWQHWEMDIVELIRKVDYAFLDATFYDGNELNNRDMSEIPHPFVVESMNRFKRLPEEEKAKVYFIHFNHTNPLLDPLSTAYQKVRQAGYQIAETHQTFPM</sequence>
<dbReference type="SUPFAM" id="SSF56281">
    <property type="entry name" value="Metallo-hydrolase/oxidoreductase"/>
    <property type="match status" value="1"/>
</dbReference>
<gene>
    <name evidence="2" type="ORF">OO016_02680</name>
</gene>